<evidence type="ECO:0000313" key="2">
    <source>
        <dbReference type="EMBL" id="MDQ0286172.1"/>
    </source>
</evidence>
<dbReference type="PANTHER" id="PTHR30536:SF5">
    <property type="entry name" value="ALTRONATE DEHYDRATASE"/>
    <property type="match status" value="1"/>
</dbReference>
<keyword evidence="3" id="KW-1185">Reference proteome</keyword>
<organism evidence="2 3">
    <name type="scientific">Desulfofundulus luciae</name>
    <dbReference type="NCBI Taxonomy" id="74702"/>
    <lineage>
        <taxon>Bacteria</taxon>
        <taxon>Bacillati</taxon>
        <taxon>Bacillota</taxon>
        <taxon>Clostridia</taxon>
        <taxon>Eubacteriales</taxon>
        <taxon>Peptococcaceae</taxon>
        <taxon>Desulfofundulus</taxon>
    </lineage>
</organism>
<gene>
    <name evidence="2" type="ORF">J2Z49_001284</name>
</gene>
<proteinExistence type="predicted"/>
<protein>
    <submittedName>
        <fullName evidence="2">Altronate dehydratase</fullName>
    </submittedName>
</protein>
<name>A0ABU0B0E2_9FIRM</name>
<dbReference type="PANTHER" id="PTHR30536">
    <property type="entry name" value="ALTRONATE/GALACTARATE DEHYDRATASE"/>
    <property type="match status" value="1"/>
</dbReference>
<feature type="domain" description="D-galactarate/Altronate dehydratase C-terminal" evidence="1">
    <location>
        <begin position="125"/>
        <end position="234"/>
    </location>
</feature>
<evidence type="ECO:0000259" key="1">
    <source>
        <dbReference type="Pfam" id="PF20629"/>
    </source>
</evidence>
<dbReference type="Pfam" id="PF20629">
    <property type="entry name" value="GD_AH_C"/>
    <property type="match status" value="1"/>
</dbReference>
<accession>A0ABU0B0E2</accession>
<evidence type="ECO:0000313" key="3">
    <source>
        <dbReference type="Proteomes" id="UP001225644"/>
    </source>
</evidence>
<dbReference type="InterPro" id="IPR052172">
    <property type="entry name" value="UxaA_altronate/galactarate_dh"/>
</dbReference>
<dbReference type="Proteomes" id="UP001225644">
    <property type="component" value="Unassembled WGS sequence"/>
</dbReference>
<reference evidence="2 3" key="1">
    <citation type="submission" date="2023-07" db="EMBL/GenBank/DDBJ databases">
        <title>Genomic Encyclopedia of Type Strains, Phase IV (KMG-IV): sequencing the most valuable type-strain genomes for metagenomic binning, comparative biology and taxonomic classification.</title>
        <authorList>
            <person name="Goeker M."/>
        </authorList>
    </citation>
    <scope>NUCLEOTIDE SEQUENCE [LARGE SCALE GENOMIC DNA]</scope>
    <source>
        <strain evidence="2 3">DSM 12396</strain>
    </source>
</reference>
<dbReference type="InterPro" id="IPR048332">
    <property type="entry name" value="GD_AH_C"/>
</dbReference>
<comment type="caution">
    <text evidence="2">The sequence shown here is derived from an EMBL/GenBank/DDBJ whole genome shotgun (WGS) entry which is preliminary data.</text>
</comment>
<sequence>MFRLQDYGGIGQASATALQAVVEMKRDMSTARRELVPVNKLCVAFDFSGSMAVEEGKLLPVFDRCSDRFVEEGGRTLYFGEMEESLLKLLARRATGSGVTDILMAGRGRDNVFARDELNNEDQWGSAPIEGTVVLPQALPEKPGVYVAVSEAFAPEKVVSAGIHLIVSTPGGQPLVDSFVPVLRVATDTWNLRDIIDLDLSGFLRGKLSSENAAILLVSEILATCSGKLTAGEVFLQAMGAG</sequence>
<dbReference type="EMBL" id="JAUSUX010000008">
    <property type="protein sequence ID" value="MDQ0286172.1"/>
    <property type="molecule type" value="Genomic_DNA"/>
</dbReference>